<keyword evidence="3" id="KW-1185">Reference proteome</keyword>
<feature type="compositionally biased region" description="Basic and acidic residues" evidence="1">
    <location>
        <begin position="145"/>
        <end position="154"/>
    </location>
</feature>
<dbReference type="EMBL" id="DS268452">
    <property type="protein sequence ID" value="EFP04042.1"/>
    <property type="molecule type" value="Genomic_DNA"/>
</dbReference>
<feature type="compositionally biased region" description="Basic and acidic residues" evidence="1">
    <location>
        <begin position="29"/>
        <end position="38"/>
    </location>
</feature>
<dbReference type="HOGENOM" id="CLU_1121000_0_0_1"/>
<feature type="region of interest" description="Disordered" evidence="1">
    <location>
        <begin position="130"/>
        <end position="155"/>
    </location>
</feature>
<accession>E3MKM2</accession>
<dbReference type="eggNOG" id="KOG1075">
    <property type="taxonomic scope" value="Eukaryota"/>
</dbReference>
<reference evidence="2" key="1">
    <citation type="submission" date="2007-07" db="EMBL/GenBank/DDBJ databases">
        <title>PCAP assembly of the Caenorhabditis remanei genome.</title>
        <authorList>
            <consortium name="The Caenorhabditis remanei Sequencing Consortium"/>
            <person name="Wilson R.K."/>
        </authorList>
    </citation>
    <scope>NUCLEOTIDE SEQUENCE [LARGE SCALE GENOMIC DNA]</scope>
    <source>
        <strain evidence="2">PB4641</strain>
    </source>
</reference>
<feature type="region of interest" description="Disordered" evidence="1">
    <location>
        <begin position="1"/>
        <end position="63"/>
    </location>
</feature>
<dbReference type="OrthoDB" id="5796520at2759"/>
<evidence type="ECO:0000313" key="2">
    <source>
        <dbReference type="EMBL" id="EFP04042.1"/>
    </source>
</evidence>
<dbReference type="InParanoid" id="E3MKM2"/>
<proteinExistence type="predicted"/>
<dbReference type="Proteomes" id="UP000008281">
    <property type="component" value="Unassembled WGS sequence"/>
</dbReference>
<dbReference type="STRING" id="31234.E3MKM2"/>
<gene>
    <name evidence="2" type="ORF">CRE_27703</name>
</gene>
<organism evidence="3">
    <name type="scientific">Caenorhabditis remanei</name>
    <name type="common">Caenorhabditis vulgaris</name>
    <dbReference type="NCBI Taxonomy" id="31234"/>
    <lineage>
        <taxon>Eukaryota</taxon>
        <taxon>Metazoa</taxon>
        <taxon>Ecdysozoa</taxon>
        <taxon>Nematoda</taxon>
        <taxon>Chromadorea</taxon>
        <taxon>Rhabditida</taxon>
        <taxon>Rhabditina</taxon>
        <taxon>Rhabditomorpha</taxon>
        <taxon>Rhabditoidea</taxon>
        <taxon>Rhabditidae</taxon>
        <taxon>Peloderinae</taxon>
        <taxon>Caenorhabditis</taxon>
    </lineage>
</organism>
<feature type="compositionally biased region" description="Pro residues" evidence="1">
    <location>
        <begin position="12"/>
        <end position="22"/>
    </location>
</feature>
<protein>
    <submittedName>
        <fullName evidence="2">Uncharacterized protein</fullName>
    </submittedName>
</protein>
<name>E3MKM2_CAERE</name>
<sequence>MDASNSRELYDPLPPPPPPPDLWQPAEKTSIELRDYSRDQNTPVPMDIATTPSPVPPPTRNCQKSEYSKLFREVQAAAKRRPEHLGETWKEIREKTRIAWTRLLAFESKKKGLDYLDGIVDKKIDKKFPNWRDPNFKPPVRSRSSSRESRKDGSDGVIQKGECLFFCFLHFTTNADVYFFVNDNRWTTLLQEWIPRNEKRPVGRPPMRWADSLKKEISVRQGTQLIEPWSTIAKDRKKWIAVIRAHTN</sequence>
<evidence type="ECO:0000256" key="1">
    <source>
        <dbReference type="SAM" id="MobiDB-lite"/>
    </source>
</evidence>
<evidence type="ECO:0000313" key="3">
    <source>
        <dbReference type="Proteomes" id="UP000008281"/>
    </source>
</evidence>
<dbReference type="AlphaFoldDB" id="E3MKM2"/>